<dbReference type="Proteomes" id="UP000287033">
    <property type="component" value="Unassembled WGS sequence"/>
</dbReference>
<comment type="caution">
    <text evidence="1">The sequence shown here is derived from an EMBL/GenBank/DDBJ whole genome shotgun (WGS) entry which is preliminary data.</text>
</comment>
<sequence length="125" mass="14213">MTDSKCTFTQGTDSKRSAIVSKRLEENSHKISEKVIILKIDIFIGSWSGCARIGRTTFLFSAFKQNRDVNSSDWDAKLLFWGPVLLREAARRQRLTLTAREGDSWFRRKGAVPLGLDTVLHDLAR</sequence>
<proteinExistence type="predicted"/>
<dbReference type="EMBL" id="BEZZ01000084">
    <property type="protein sequence ID" value="GCC25347.1"/>
    <property type="molecule type" value="Genomic_DNA"/>
</dbReference>
<dbReference type="Pfam" id="PF25880">
    <property type="entry name" value="WHD_CHMP7_1st"/>
    <property type="match status" value="1"/>
</dbReference>
<dbReference type="OrthoDB" id="10250120at2759"/>
<keyword evidence="2" id="KW-1185">Reference proteome</keyword>
<organism evidence="1 2">
    <name type="scientific">Chiloscyllium punctatum</name>
    <name type="common">Brownbanded bambooshark</name>
    <name type="synonym">Hemiscyllium punctatum</name>
    <dbReference type="NCBI Taxonomy" id="137246"/>
    <lineage>
        <taxon>Eukaryota</taxon>
        <taxon>Metazoa</taxon>
        <taxon>Chordata</taxon>
        <taxon>Craniata</taxon>
        <taxon>Vertebrata</taxon>
        <taxon>Chondrichthyes</taxon>
        <taxon>Elasmobranchii</taxon>
        <taxon>Galeomorphii</taxon>
        <taxon>Galeoidea</taxon>
        <taxon>Orectolobiformes</taxon>
        <taxon>Hemiscylliidae</taxon>
        <taxon>Chiloscyllium</taxon>
    </lineage>
</organism>
<protein>
    <submittedName>
        <fullName evidence="1">Uncharacterized protein</fullName>
    </submittedName>
</protein>
<gene>
    <name evidence="1" type="ORF">chiPu_0003757</name>
</gene>
<reference evidence="1 2" key="1">
    <citation type="journal article" date="2018" name="Nat. Ecol. Evol.">
        <title>Shark genomes provide insights into elasmobranch evolution and the origin of vertebrates.</title>
        <authorList>
            <person name="Hara Y"/>
            <person name="Yamaguchi K"/>
            <person name="Onimaru K"/>
            <person name="Kadota M"/>
            <person name="Koyanagi M"/>
            <person name="Keeley SD"/>
            <person name="Tatsumi K"/>
            <person name="Tanaka K"/>
            <person name="Motone F"/>
            <person name="Kageyama Y"/>
            <person name="Nozu R"/>
            <person name="Adachi N"/>
            <person name="Nishimura O"/>
            <person name="Nakagawa R"/>
            <person name="Tanegashima C"/>
            <person name="Kiyatake I"/>
            <person name="Matsumoto R"/>
            <person name="Murakumo K"/>
            <person name="Nishida K"/>
            <person name="Terakita A"/>
            <person name="Kuratani S"/>
            <person name="Sato K"/>
            <person name="Hyodo S Kuraku.S."/>
        </authorList>
    </citation>
    <scope>NUCLEOTIDE SEQUENCE [LARGE SCALE GENOMIC DNA]</scope>
</reference>
<evidence type="ECO:0000313" key="2">
    <source>
        <dbReference type="Proteomes" id="UP000287033"/>
    </source>
</evidence>
<accession>A0A401S4M5</accession>
<dbReference type="AlphaFoldDB" id="A0A401S4M5"/>
<evidence type="ECO:0000313" key="1">
    <source>
        <dbReference type="EMBL" id="GCC25347.1"/>
    </source>
</evidence>
<name>A0A401S4M5_CHIPU</name>
<dbReference type="STRING" id="137246.A0A401S4M5"/>